<dbReference type="OMA" id="EFFMIMK"/>
<reference evidence="5 7" key="2">
    <citation type="journal article" date="2013" name="Nature">
        <title>Insights into bilaterian evolution from three spiralian genomes.</title>
        <authorList>
            <person name="Simakov O."/>
            <person name="Marletaz F."/>
            <person name="Cho S.J."/>
            <person name="Edsinger-Gonzales E."/>
            <person name="Havlak P."/>
            <person name="Hellsten U."/>
            <person name="Kuo D.H."/>
            <person name="Larsson T."/>
            <person name="Lv J."/>
            <person name="Arendt D."/>
            <person name="Savage R."/>
            <person name="Osoegawa K."/>
            <person name="de Jong P."/>
            <person name="Grimwood J."/>
            <person name="Chapman J.A."/>
            <person name="Shapiro H."/>
            <person name="Aerts A."/>
            <person name="Otillar R.P."/>
            <person name="Terry A.Y."/>
            <person name="Boore J.L."/>
            <person name="Grigoriev I.V."/>
            <person name="Lindberg D.R."/>
            <person name="Seaver E.C."/>
            <person name="Weisblat D.A."/>
            <person name="Putnam N.H."/>
            <person name="Rokhsar D.S."/>
        </authorList>
    </citation>
    <scope>NUCLEOTIDE SEQUENCE</scope>
</reference>
<keyword evidence="7" id="KW-1185">Reference proteome</keyword>
<dbReference type="InParanoid" id="T1EMH2"/>
<dbReference type="PROSITE" id="PS00018">
    <property type="entry name" value="EF_HAND_1"/>
    <property type="match status" value="2"/>
</dbReference>
<feature type="domain" description="EF-hand" evidence="4">
    <location>
        <begin position="114"/>
        <end position="147"/>
    </location>
</feature>
<sequence length="147" mass="16987">MSLSEEYRQQIHEAFDLFDVDKDGVIDYNEFTTAMIALGFDMSKKDISELLQSYKTVPDDITFDVFNDIMTELMLKRDPDEEIMKAFKLFDDDNSGKISFKNLKRVARELGENISDSDLKSMISEFDHDQDGEIDAQEFLAIMKGDK</sequence>
<dbReference type="STRING" id="6412.T1EMH2"/>
<organism evidence="6 7">
    <name type="scientific">Helobdella robusta</name>
    <name type="common">Californian leech</name>
    <dbReference type="NCBI Taxonomy" id="6412"/>
    <lineage>
        <taxon>Eukaryota</taxon>
        <taxon>Metazoa</taxon>
        <taxon>Spiralia</taxon>
        <taxon>Lophotrochozoa</taxon>
        <taxon>Annelida</taxon>
        <taxon>Clitellata</taxon>
        <taxon>Hirudinea</taxon>
        <taxon>Rhynchobdellida</taxon>
        <taxon>Glossiphoniidae</taxon>
        <taxon>Helobdella</taxon>
    </lineage>
</organism>
<reference evidence="7" key="1">
    <citation type="submission" date="2012-12" db="EMBL/GenBank/DDBJ databases">
        <authorList>
            <person name="Hellsten U."/>
            <person name="Grimwood J."/>
            <person name="Chapman J.A."/>
            <person name="Shapiro H."/>
            <person name="Aerts A."/>
            <person name="Otillar R.P."/>
            <person name="Terry A.Y."/>
            <person name="Boore J.L."/>
            <person name="Simakov O."/>
            <person name="Marletaz F."/>
            <person name="Cho S.-J."/>
            <person name="Edsinger-Gonzales E."/>
            <person name="Havlak P."/>
            <person name="Kuo D.-H."/>
            <person name="Larsson T."/>
            <person name="Lv J."/>
            <person name="Arendt D."/>
            <person name="Savage R."/>
            <person name="Osoegawa K."/>
            <person name="de Jong P."/>
            <person name="Lindberg D.R."/>
            <person name="Seaver E.C."/>
            <person name="Weisblat D.A."/>
            <person name="Putnam N.H."/>
            <person name="Grigoriev I.V."/>
            <person name="Rokhsar D.S."/>
        </authorList>
    </citation>
    <scope>NUCLEOTIDE SEQUENCE</scope>
</reference>
<evidence type="ECO:0000259" key="4">
    <source>
        <dbReference type="PROSITE" id="PS50222"/>
    </source>
</evidence>
<dbReference type="Pfam" id="PF00036">
    <property type="entry name" value="EF-hand_1"/>
    <property type="match status" value="1"/>
</dbReference>
<evidence type="ECO:0000256" key="2">
    <source>
        <dbReference type="ARBA" id="ARBA00022737"/>
    </source>
</evidence>
<evidence type="ECO:0000256" key="3">
    <source>
        <dbReference type="ARBA" id="ARBA00022837"/>
    </source>
</evidence>
<dbReference type="EnsemblMetazoa" id="HelroT157880">
    <property type="protein sequence ID" value="HelroP157880"/>
    <property type="gene ID" value="HelroG157880"/>
</dbReference>
<dbReference type="SMART" id="SM00054">
    <property type="entry name" value="EFh"/>
    <property type="match status" value="3"/>
</dbReference>
<dbReference type="HOGENOM" id="CLU_061288_18_1_1"/>
<dbReference type="InterPro" id="IPR050230">
    <property type="entry name" value="CALM/Myosin/TropC-like"/>
</dbReference>
<dbReference type="KEGG" id="hro:HELRODRAFT_157880"/>
<dbReference type="Gene3D" id="1.10.238.10">
    <property type="entry name" value="EF-hand"/>
    <property type="match status" value="3"/>
</dbReference>
<dbReference type="RefSeq" id="XP_009028477.1">
    <property type="nucleotide sequence ID" value="XM_009030229.1"/>
</dbReference>
<dbReference type="CDD" id="cd00051">
    <property type="entry name" value="EFh"/>
    <property type="match status" value="1"/>
</dbReference>
<dbReference type="GO" id="GO:0005509">
    <property type="term" value="F:calcium ion binding"/>
    <property type="evidence" value="ECO:0007669"/>
    <property type="project" value="InterPro"/>
</dbReference>
<dbReference type="EMBL" id="AMQM01007415">
    <property type="status" value="NOT_ANNOTATED_CDS"/>
    <property type="molecule type" value="Genomic_DNA"/>
</dbReference>
<gene>
    <name evidence="6" type="primary">20197772</name>
    <name evidence="5" type="ORF">HELRODRAFT_157880</name>
</gene>
<dbReference type="AlphaFoldDB" id="T1EMH2"/>
<evidence type="ECO:0000256" key="1">
    <source>
        <dbReference type="ARBA" id="ARBA00022723"/>
    </source>
</evidence>
<dbReference type="PROSITE" id="PS50222">
    <property type="entry name" value="EF_HAND_2"/>
    <property type="match status" value="3"/>
</dbReference>
<name>T1EMH2_HELRO</name>
<keyword evidence="3" id="KW-0106">Calcium</keyword>
<dbReference type="GeneID" id="20197772"/>
<evidence type="ECO:0000313" key="6">
    <source>
        <dbReference type="EnsemblMetazoa" id="HelroP157880"/>
    </source>
</evidence>
<protein>
    <recommendedName>
        <fullName evidence="4">EF-hand domain-containing protein</fullName>
    </recommendedName>
</protein>
<dbReference type="SUPFAM" id="SSF47473">
    <property type="entry name" value="EF-hand"/>
    <property type="match status" value="1"/>
</dbReference>
<dbReference type="CTD" id="20197772"/>
<feature type="domain" description="EF-hand" evidence="4">
    <location>
        <begin position="6"/>
        <end position="41"/>
    </location>
</feature>
<dbReference type="EMBL" id="KB097612">
    <property type="protein sequence ID" value="ESN93409.1"/>
    <property type="molecule type" value="Genomic_DNA"/>
</dbReference>
<accession>T1EMH2</accession>
<reference evidence="6" key="3">
    <citation type="submission" date="2015-06" db="UniProtKB">
        <authorList>
            <consortium name="EnsemblMetazoa"/>
        </authorList>
    </citation>
    <scope>IDENTIFICATION</scope>
</reference>
<evidence type="ECO:0000313" key="7">
    <source>
        <dbReference type="Proteomes" id="UP000015101"/>
    </source>
</evidence>
<dbReference type="FunFam" id="1.10.238.10:FF:000077">
    <property type="entry name" value="Centrin 1"/>
    <property type="match status" value="1"/>
</dbReference>
<dbReference type="InterPro" id="IPR018247">
    <property type="entry name" value="EF_Hand_1_Ca_BS"/>
</dbReference>
<dbReference type="Proteomes" id="UP000015101">
    <property type="component" value="Unassembled WGS sequence"/>
</dbReference>
<proteinExistence type="predicted"/>
<dbReference type="PANTHER" id="PTHR23048:SF48">
    <property type="entry name" value="CENTRIN 3"/>
    <property type="match status" value="1"/>
</dbReference>
<dbReference type="Pfam" id="PF13499">
    <property type="entry name" value="EF-hand_7"/>
    <property type="match status" value="1"/>
</dbReference>
<keyword evidence="1" id="KW-0479">Metal-binding</keyword>
<feature type="domain" description="EF-hand" evidence="4">
    <location>
        <begin position="78"/>
        <end position="113"/>
    </location>
</feature>
<dbReference type="InterPro" id="IPR011992">
    <property type="entry name" value="EF-hand-dom_pair"/>
</dbReference>
<dbReference type="InterPro" id="IPR002048">
    <property type="entry name" value="EF_hand_dom"/>
</dbReference>
<dbReference type="eggNOG" id="KOG0028">
    <property type="taxonomic scope" value="Eukaryota"/>
</dbReference>
<evidence type="ECO:0000313" key="5">
    <source>
        <dbReference type="EMBL" id="ESN93409.1"/>
    </source>
</evidence>
<dbReference type="PANTHER" id="PTHR23048">
    <property type="entry name" value="MYOSIN LIGHT CHAIN 1, 3"/>
    <property type="match status" value="1"/>
</dbReference>
<keyword evidence="2" id="KW-0677">Repeat</keyword>
<dbReference type="OrthoDB" id="343296at2759"/>